<dbReference type="OrthoDB" id="9802991at2"/>
<evidence type="ECO:0000256" key="1">
    <source>
        <dbReference type="SAM" id="SignalP"/>
    </source>
</evidence>
<proteinExistence type="predicted"/>
<dbReference type="Pfam" id="PF00581">
    <property type="entry name" value="Rhodanese"/>
    <property type="match status" value="1"/>
</dbReference>
<accession>A0A1G7KVZ7</accession>
<dbReference type="RefSeq" id="WP_090018079.1">
    <property type="nucleotide sequence ID" value="NZ_FNCE01000001.1"/>
</dbReference>
<dbReference type="AlphaFoldDB" id="A0A1G7KVZ7"/>
<organism evidence="3 4">
    <name type="scientific">Limimonas halophila</name>
    <dbReference type="NCBI Taxonomy" id="1082479"/>
    <lineage>
        <taxon>Bacteria</taxon>
        <taxon>Pseudomonadati</taxon>
        <taxon>Pseudomonadota</taxon>
        <taxon>Alphaproteobacteria</taxon>
        <taxon>Rhodospirillales</taxon>
        <taxon>Rhodovibrionaceae</taxon>
        <taxon>Limimonas</taxon>
    </lineage>
</organism>
<keyword evidence="1" id="KW-0732">Signal</keyword>
<dbReference type="SMART" id="SM00450">
    <property type="entry name" value="RHOD"/>
    <property type="match status" value="1"/>
</dbReference>
<evidence type="ECO:0000313" key="3">
    <source>
        <dbReference type="EMBL" id="SDF41090.1"/>
    </source>
</evidence>
<feature type="domain" description="Rhodanese" evidence="2">
    <location>
        <begin position="51"/>
        <end position="144"/>
    </location>
</feature>
<dbReference type="Gene3D" id="3.40.250.10">
    <property type="entry name" value="Rhodanese-like domain"/>
    <property type="match status" value="1"/>
</dbReference>
<evidence type="ECO:0000313" key="4">
    <source>
        <dbReference type="Proteomes" id="UP000199415"/>
    </source>
</evidence>
<dbReference type="PROSITE" id="PS50206">
    <property type="entry name" value="RHODANESE_3"/>
    <property type="match status" value="1"/>
</dbReference>
<dbReference type="InterPro" id="IPR036873">
    <property type="entry name" value="Rhodanese-like_dom_sf"/>
</dbReference>
<dbReference type="PANTHER" id="PTHR44086:SF13">
    <property type="entry name" value="THIOSULFATE SULFURTRANSFERASE PSPE"/>
    <property type="match status" value="1"/>
</dbReference>
<protein>
    <submittedName>
        <fullName evidence="3">Rhodanese-related sulfurtransferase</fullName>
    </submittedName>
</protein>
<gene>
    <name evidence="3" type="ORF">SAMN05216241_1016</name>
</gene>
<dbReference type="STRING" id="1082479.SAMN05216241_1016"/>
<dbReference type="CDD" id="cd00158">
    <property type="entry name" value="RHOD"/>
    <property type="match status" value="1"/>
</dbReference>
<dbReference type="EMBL" id="FNCE01000001">
    <property type="protein sequence ID" value="SDF41090.1"/>
    <property type="molecule type" value="Genomic_DNA"/>
</dbReference>
<dbReference type="Proteomes" id="UP000199415">
    <property type="component" value="Unassembled WGS sequence"/>
</dbReference>
<dbReference type="GO" id="GO:0004792">
    <property type="term" value="F:thiosulfate-cyanide sulfurtransferase activity"/>
    <property type="evidence" value="ECO:0007669"/>
    <property type="project" value="TreeGrafter"/>
</dbReference>
<evidence type="ECO:0000259" key="2">
    <source>
        <dbReference type="PROSITE" id="PS50206"/>
    </source>
</evidence>
<dbReference type="InterPro" id="IPR001763">
    <property type="entry name" value="Rhodanese-like_dom"/>
</dbReference>
<name>A0A1G7KVZ7_9PROT</name>
<dbReference type="PANTHER" id="PTHR44086">
    <property type="entry name" value="THIOSULFATE SULFURTRANSFERASE RDL2, MITOCHONDRIAL-RELATED"/>
    <property type="match status" value="1"/>
</dbReference>
<feature type="chain" id="PRO_5011758368" evidence="1">
    <location>
        <begin position="25"/>
        <end position="145"/>
    </location>
</feature>
<keyword evidence="3" id="KW-0808">Transferase</keyword>
<dbReference type="SUPFAM" id="SSF52821">
    <property type="entry name" value="Rhodanese/Cell cycle control phosphatase"/>
    <property type="match status" value="1"/>
</dbReference>
<sequence length="145" mass="15461">MLNTIKATLAALAAVAVLGGAAQAADDEKAPMQIDGATTVDADKVIQLYKNKDKLKIIDSRKPGDYKAGHIETATNLPNTETNAETLSEHLASKSTPVLFYCNGVKCGRAADAVKTAVNAGYENVYYYALGMAEWKKKGLPLVQE</sequence>
<reference evidence="3 4" key="1">
    <citation type="submission" date="2016-10" db="EMBL/GenBank/DDBJ databases">
        <authorList>
            <person name="de Groot N.N."/>
        </authorList>
    </citation>
    <scope>NUCLEOTIDE SEQUENCE [LARGE SCALE GENOMIC DNA]</scope>
    <source>
        <strain evidence="3 4">DSM 25584</strain>
    </source>
</reference>
<keyword evidence="4" id="KW-1185">Reference proteome</keyword>
<feature type="signal peptide" evidence="1">
    <location>
        <begin position="1"/>
        <end position="24"/>
    </location>
</feature>